<dbReference type="SUPFAM" id="SSF56112">
    <property type="entry name" value="Protein kinase-like (PK-like)"/>
    <property type="match status" value="1"/>
</dbReference>
<evidence type="ECO:0000256" key="1">
    <source>
        <dbReference type="ARBA" id="ARBA00022679"/>
    </source>
</evidence>
<keyword evidence="4" id="KW-0067">ATP-binding</keyword>
<protein>
    <recommendedName>
        <fullName evidence="5">Protein kinase domain-containing protein</fullName>
    </recommendedName>
</protein>
<dbReference type="InterPro" id="IPR000719">
    <property type="entry name" value="Prot_kinase_dom"/>
</dbReference>
<comment type="caution">
    <text evidence="6">The sequence shown here is derived from an EMBL/GenBank/DDBJ whole genome shotgun (WGS) entry which is preliminary data.</text>
</comment>
<organism evidence="6 7">
    <name type="scientific">Nephila pilipes</name>
    <name type="common">Giant wood spider</name>
    <name type="synonym">Nephila maculata</name>
    <dbReference type="NCBI Taxonomy" id="299642"/>
    <lineage>
        <taxon>Eukaryota</taxon>
        <taxon>Metazoa</taxon>
        <taxon>Ecdysozoa</taxon>
        <taxon>Arthropoda</taxon>
        <taxon>Chelicerata</taxon>
        <taxon>Arachnida</taxon>
        <taxon>Araneae</taxon>
        <taxon>Araneomorphae</taxon>
        <taxon>Entelegynae</taxon>
        <taxon>Araneoidea</taxon>
        <taxon>Nephilidae</taxon>
        <taxon>Nephila</taxon>
    </lineage>
</organism>
<dbReference type="Pfam" id="PF00069">
    <property type="entry name" value="Pkinase"/>
    <property type="match status" value="1"/>
</dbReference>
<dbReference type="PANTHER" id="PTHR11042">
    <property type="entry name" value="EUKARYOTIC TRANSLATION INITIATION FACTOR 2-ALPHA KINASE EIF2-ALPHA KINASE -RELATED"/>
    <property type="match status" value="1"/>
</dbReference>
<dbReference type="Gene3D" id="1.10.510.10">
    <property type="entry name" value="Transferase(Phosphotransferase) domain 1"/>
    <property type="match status" value="1"/>
</dbReference>
<dbReference type="GO" id="GO:0005737">
    <property type="term" value="C:cytoplasm"/>
    <property type="evidence" value="ECO:0007669"/>
    <property type="project" value="TreeGrafter"/>
</dbReference>
<evidence type="ECO:0000259" key="5">
    <source>
        <dbReference type="PROSITE" id="PS50011"/>
    </source>
</evidence>
<evidence type="ECO:0000313" key="7">
    <source>
        <dbReference type="Proteomes" id="UP000887013"/>
    </source>
</evidence>
<dbReference type="InterPro" id="IPR011009">
    <property type="entry name" value="Kinase-like_dom_sf"/>
</dbReference>
<dbReference type="InterPro" id="IPR050339">
    <property type="entry name" value="CC_SR_Kinase"/>
</dbReference>
<proteinExistence type="predicted"/>
<keyword evidence="1" id="KW-0808">Transferase</keyword>
<evidence type="ECO:0000256" key="2">
    <source>
        <dbReference type="ARBA" id="ARBA00022741"/>
    </source>
</evidence>
<dbReference type="GO" id="GO:0005634">
    <property type="term" value="C:nucleus"/>
    <property type="evidence" value="ECO:0007669"/>
    <property type="project" value="TreeGrafter"/>
</dbReference>
<feature type="domain" description="Protein kinase" evidence="5">
    <location>
        <begin position="1"/>
        <end position="180"/>
    </location>
</feature>
<evidence type="ECO:0000256" key="3">
    <source>
        <dbReference type="ARBA" id="ARBA00022777"/>
    </source>
</evidence>
<keyword evidence="7" id="KW-1185">Reference proteome</keyword>
<evidence type="ECO:0000256" key="4">
    <source>
        <dbReference type="ARBA" id="ARBA00022840"/>
    </source>
</evidence>
<name>A0A8X6QXZ7_NEPPI</name>
<dbReference type="GO" id="GO:0005524">
    <property type="term" value="F:ATP binding"/>
    <property type="evidence" value="ECO:0007669"/>
    <property type="project" value="UniProtKB-KW"/>
</dbReference>
<reference evidence="6" key="1">
    <citation type="submission" date="2020-08" db="EMBL/GenBank/DDBJ databases">
        <title>Multicomponent nature underlies the extraordinary mechanical properties of spider dragline silk.</title>
        <authorList>
            <person name="Kono N."/>
            <person name="Nakamura H."/>
            <person name="Mori M."/>
            <person name="Yoshida Y."/>
            <person name="Ohtoshi R."/>
            <person name="Malay A.D."/>
            <person name="Moran D.A.P."/>
            <person name="Tomita M."/>
            <person name="Numata K."/>
            <person name="Arakawa K."/>
        </authorList>
    </citation>
    <scope>NUCLEOTIDE SEQUENCE</scope>
</reference>
<dbReference type="Proteomes" id="UP000887013">
    <property type="component" value="Unassembled WGS sequence"/>
</dbReference>
<dbReference type="GO" id="GO:0004672">
    <property type="term" value="F:protein kinase activity"/>
    <property type="evidence" value="ECO:0007669"/>
    <property type="project" value="InterPro"/>
</dbReference>
<sequence>MYFVTELCEYSLPHYLKKANALNPHSKVPVSFFRKLLVIELLDGIRYLHQMRFIHGHLKPSNVLVTIDHRVKLTDYYLLDIVPLTSGIQILKSNMLLVGASISNFCWRPTELISAENEKDARSNISAASDIQIFSPSYRGDFFNINYKSGSLQIDKGGIKKSTRFHRDLNSDHWIQSPAC</sequence>
<dbReference type="PROSITE" id="PS50011">
    <property type="entry name" value="PROTEIN_KINASE_DOM"/>
    <property type="match status" value="1"/>
</dbReference>
<dbReference type="EMBL" id="BMAW01039401">
    <property type="protein sequence ID" value="GFU55706.1"/>
    <property type="molecule type" value="Genomic_DNA"/>
</dbReference>
<evidence type="ECO:0000313" key="6">
    <source>
        <dbReference type="EMBL" id="GFU55706.1"/>
    </source>
</evidence>
<dbReference type="AlphaFoldDB" id="A0A8X6QXZ7"/>
<keyword evidence="3" id="KW-0418">Kinase</keyword>
<dbReference type="OrthoDB" id="6410341at2759"/>
<accession>A0A8X6QXZ7</accession>
<gene>
    <name evidence="6" type="primary">AVEN_273406_1</name>
    <name evidence="6" type="ORF">NPIL_50551</name>
</gene>
<keyword evidence="2" id="KW-0547">Nucleotide-binding</keyword>